<dbReference type="Proteomes" id="UP000838756">
    <property type="component" value="Unassembled WGS sequence"/>
</dbReference>
<evidence type="ECO:0000256" key="1">
    <source>
        <dbReference type="SAM" id="MobiDB-lite"/>
    </source>
</evidence>
<comment type="caution">
    <text evidence="2">The sequence shown here is derived from an EMBL/GenBank/DDBJ whole genome shotgun (WGS) entry which is preliminary data.</text>
</comment>
<feature type="non-terminal residue" evidence="2">
    <location>
        <position position="1"/>
    </location>
</feature>
<gene>
    <name evidence="2" type="primary">jg7075</name>
    <name evidence="2" type="ORF">PAEG_LOCUS3978</name>
</gene>
<proteinExistence type="predicted"/>
<feature type="region of interest" description="Disordered" evidence="1">
    <location>
        <begin position="1"/>
        <end position="26"/>
    </location>
</feature>
<dbReference type="EMBL" id="CAKXAJ010013303">
    <property type="protein sequence ID" value="CAH2215894.1"/>
    <property type="molecule type" value="Genomic_DNA"/>
</dbReference>
<dbReference type="OrthoDB" id="48509at2759"/>
<keyword evidence="3" id="KW-1185">Reference proteome</keyword>
<dbReference type="AlphaFoldDB" id="A0A8S4QKS0"/>
<evidence type="ECO:0000313" key="3">
    <source>
        <dbReference type="Proteomes" id="UP000838756"/>
    </source>
</evidence>
<protein>
    <submittedName>
        <fullName evidence="2">Jg7075 protein</fullName>
    </submittedName>
</protein>
<name>A0A8S4QKS0_9NEOP</name>
<organism evidence="2 3">
    <name type="scientific">Pararge aegeria aegeria</name>
    <dbReference type="NCBI Taxonomy" id="348720"/>
    <lineage>
        <taxon>Eukaryota</taxon>
        <taxon>Metazoa</taxon>
        <taxon>Ecdysozoa</taxon>
        <taxon>Arthropoda</taxon>
        <taxon>Hexapoda</taxon>
        <taxon>Insecta</taxon>
        <taxon>Pterygota</taxon>
        <taxon>Neoptera</taxon>
        <taxon>Endopterygota</taxon>
        <taxon>Lepidoptera</taxon>
        <taxon>Glossata</taxon>
        <taxon>Ditrysia</taxon>
        <taxon>Papilionoidea</taxon>
        <taxon>Nymphalidae</taxon>
        <taxon>Satyrinae</taxon>
        <taxon>Satyrini</taxon>
        <taxon>Parargina</taxon>
        <taxon>Pararge</taxon>
    </lineage>
</organism>
<sequence>LTRSHTHGSFARGKGPEEGSDEWWASDKAKKLSPKRFNADERKPKKVL</sequence>
<evidence type="ECO:0000313" key="2">
    <source>
        <dbReference type="EMBL" id="CAH2215894.1"/>
    </source>
</evidence>
<reference evidence="2" key="1">
    <citation type="submission" date="2022-03" db="EMBL/GenBank/DDBJ databases">
        <authorList>
            <person name="Lindestad O."/>
        </authorList>
    </citation>
    <scope>NUCLEOTIDE SEQUENCE</scope>
</reference>
<accession>A0A8S4QKS0</accession>